<feature type="chain" id="PRO_5034270320" description="Secreted protein" evidence="1">
    <location>
        <begin position="23"/>
        <end position="69"/>
    </location>
</feature>
<gene>
    <name evidence="2" type="ORF">BRAPAZ1V2_A03P51670.2</name>
</gene>
<name>A0A8D9GNS5_BRACM</name>
<dbReference type="AlphaFoldDB" id="A0A8D9GNS5"/>
<feature type="non-terminal residue" evidence="2">
    <location>
        <position position="1"/>
    </location>
</feature>
<evidence type="ECO:0000313" key="2">
    <source>
        <dbReference type="EMBL" id="CAG7883824.1"/>
    </source>
</evidence>
<dbReference type="Gramene" id="A03p51670.2_BraZ1">
    <property type="protein sequence ID" value="A03p51670.2_BraZ1.CDS"/>
    <property type="gene ID" value="A03g51670.2_BraZ1"/>
</dbReference>
<evidence type="ECO:0008006" key="4">
    <source>
        <dbReference type="Google" id="ProtNLM"/>
    </source>
</evidence>
<proteinExistence type="predicted"/>
<dbReference type="Proteomes" id="UP000694005">
    <property type="component" value="Chromosome A03"/>
</dbReference>
<reference evidence="2 3" key="1">
    <citation type="submission" date="2021-07" db="EMBL/GenBank/DDBJ databases">
        <authorList>
            <consortium name="Genoscope - CEA"/>
            <person name="William W."/>
        </authorList>
    </citation>
    <scope>NUCLEOTIDE SEQUENCE [LARGE SCALE GENOMIC DNA]</scope>
</reference>
<feature type="signal peptide" evidence="1">
    <location>
        <begin position="1"/>
        <end position="22"/>
    </location>
</feature>
<evidence type="ECO:0000256" key="1">
    <source>
        <dbReference type="SAM" id="SignalP"/>
    </source>
</evidence>
<keyword evidence="1" id="KW-0732">Signal</keyword>
<dbReference type="EMBL" id="LS974619">
    <property type="protein sequence ID" value="CAG7883824.1"/>
    <property type="molecule type" value="Genomic_DNA"/>
</dbReference>
<accession>A0A8D9GNS5</accession>
<evidence type="ECO:0000313" key="3">
    <source>
        <dbReference type="Proteomes" id="UP000694005"/>
    </source>
</evidence>
<protein>
    <recommendedName>
        <fullName evidence="4">Secreted protein</fullName>
    </recommendedName>
</protein>
<sequence>APYWPAYLSSYHLFLAFHCLSSLLVRFDLELPVSGVFRWSARLNAPAASFRPVTWVTFPLMSHMSSSSF</sequence>
<organism evidence="2 3">
    <name type="scientific">Brassica campestris</name>
    <name type="common">Field mustard</name>
    <dbReference type="NCBI Taxonomy" id="3711"/>
    <lineage>
        <taxon>Eukaryota</taxon>
        <taxon>Viridiplantae</taxon>
        <taxon>Streptophyta</taxon>
        <taxon>Embryophyta</taxon>
        <taxon>Tracheophyta</taxon>
        <taxon>Spermatophyta</taxon>
        <taxon>Magnoliopsida</taxon>
        <taxon>eudicotyledons</taxon>
        <taxon>Gunneridae</taxon>
        <taxon>Pentapetalae</taxon>
        <taxon>rosids</taxon>
        <taxon>malvids</taxon>
        <taxon>Brassicales</taxon>
        <taxon>Brassicaceae</taxon>
        <taxon>Brassiceae</taxon>
        <taxon>Brassica</taxon>
    </lineage>
</organism>